<comment type="similarity">
    <text evidence="1">Belongs to the ABC transporter superfamily.</text>
</comment>
<dbReference type="SUPFAM" id="SSF52540">
    <property type="entry name" value="P-loop containing nucleoside triphosphate hydrolases"/>
    <property type="match status" value="1"/>
</dbReference>
<dbReference type="PROSITE" id="PS50893">
    <property type="entry name" value="ABC_TRANSPORTER_2"/>
    <property type="match status" value="1"/>
</dbReference>
<proteinExistence type="inferred from homology"/>
<dbReference type="GO" id="GO:0016887">
    <property type="term" value="F:ATP hydrolysis activity"/>
    <property type="evidence" value="ECO:0007669"/>
    <property type="project" value="InterPro"/>
</dbReference>
<evidence type="ECO:0000313" key="7">
    <source>
        <dbReference type="Proteomes" id="UP000191448"/>
    </source>
</evidence>
<protein>
    <submittedName>
        <fullName evidence="6">Putative ABC transporter ATP-binding protein</fullName>
    </submittedName>
</protein>
<keyword evidence="4 6" id="KW-0067">ATP-binding</keyword>
<dbReference type="GO" id="GO:0005524">
    <property type="term" value="F:ATP binding"/>
    <property type="evidence" value="ECO:0007669"/>
    <property type="project" value="UniProtKB-KW"/>
</dbReference>
<dbReference type="RefSeq" id="WP_080021676.1">
    <property type="nucleotide sequence ID" value="NZ_LTAY01000015.1"/>
</dbReference>
<dbReference type="PANTHER" id="PTHR42798">
    <property type="entry name" value="LIPOPROTEIN-RELEASING SYSTEM ATP-BINDING PROTEIN LOLD"/>
    <property type="match status" value="1"/>
</dbReference>
<dbReference type="CDD" id="cd03255">
    <property type="entry name" value="ABC_MJ0796_LolCDE_FtsE"/>
    <property type="match status" value="1"/>
</dbReference>
<dbReference type="Proteomes" id="UP000191448">
    <property type="component" value="Unassembled WGS sequence"/>
</dbReference>
<dbReference type="Gene3D" id="3.40.50.300">
    <property type="entry name" value="P-loop containing nucleotide triphosphate hydrolases"/>
    <property type="match status" value="1"/>
</dbReference>
<dbReference type="FunFam" id="3.40.50.300:FF:000056">
    <property type="entry name" value="Cell division ATP-binding protein FtsE"/>
    <property type="match status" value="1"/>
</dbReference>
<dbReference type="EMBL" id="LTAY01000015">
    <property type="protein sequence ID" value="OPX50433.1"/>
    <property type="molecule type" value="Genomic_DNA"/>
</dbReference>
<dbReference type="OrthoDB" id="9802264at2"/>
<feature type="domain" description="ABC transporter" evidence="5">
    <location>
        <begin position="11"/>
        <end position="226"/>
    </location>
</feature>
<dbReference type="PROSITE" id="PS00211">
    <property type="entry name" value="ABC_TRANSPORTER_1"/>
    <property type="match status" value="1"/>
</dbReference>
<accession>A0A1V4T005</accession>
<dbReference type="AlphaFoldDB" id="A0A1V4T005"/>
<dbReference type="InterPro" id="IPR017911">
    <property type="entry name" value="MacB-like_ATP-bd"/>
</dbReference>
<keyword evidence="2" id="KW-0813">Transport</keyword>
<dbReference type="SMART" id="SM00382">
    <property type="entry name" value="AAA"/>
    <property type="match status" value="1"/>
</dbReference>
<evidence type="ECO:0000256" key="2">
    <source>
        <dbReference type="ARBA" id="ARBA00022448"/>
    </source>
</evidence>
<organism evidence="6 7">
    <name type="scientific">Clostridium thermobutyricum DSM 4928</name>
    <dbReference type="NCBI Taxonomy" id="1121339"/>
    <lineage>
        <taxon>Bacteria</taxon>
        <taxon>Bacillati</taxon>
        <taxon>Bacillota</taxon>
        <taxon>Clostridia</taxon>
        <taxon>Eubacteriales</taxon>
        <taxon>Clostridiaceae</taxon>
        <taxon>Clostridium</taxon>
    </lineage>
</organism>
<name>A0A1V4T005_9CLOT</name>
<sequence>MINEKIEENILELKNVKYFYNKDSIILDDVNVSFEKGNFYTIFGPSGSGKTTLLSLICGLDKIKDGEIIYNGKNLDKIGLSKYRREYVSIIFQSYNLITYMTALQNVILGIEVKGVKCKDKKDLAVKMLKRVGLTEEQINQKVLTLSGGQQQRVAIARALVSRTDLIIADEPTGNLDEKTSNEIIKLFKNIVKEENKCLLMVTHNNDIAKEADKSYILKDKKIKEITQ</sequence>
<evidence type="ECO:0000256" key="3">
    <source>
        <dbReference type="ARBA" id="ARBA00022741"/>
    </source>
</evidence>
<dbReference type="InterPro" id="IPR003439">
    <property type="entry name" value="ABC_transporter-like_ATP-bd"/>
</dbReference>
<gene>
    <name evidence="6" type="ORF">CLTHE_02900</name>
</gene>
<evidence type="ECO:0000259" key="5">
    <source>
        <dbReference type="PROSITE" id="PS50893"/>
    </source>
</evidence>
<evidence type="ECO:0000256" key="4">
    <source>
        <dbReference type="ARBA" id="ARBA00022840"/>
    </source>
</evidence>
<dbReference type="InterPro" id="IPR003593">
    <property type="entry name" value="AAA+_ATPase"/>
</dbReference>
<dbReference type="InterPro" id="IPR017871">
    <property type="entry name" value="ABC_transporter-like_CS"/>
</dbReference>
<comment type="caution">
    <text evidence="6">The sequence shown here is derived from an EMBL/GenBank/DDBJ whole genome shotgun (WGS) entry which is preliminary data.</text>
</comment>
<keyword evidence="3" id="KW-0547">Nucleotide-binding</keyword>
<dbReference type="Pfam" id="PF00005">
    <property type="entry name" value="ABC_tran"/>
    <property type="match status" value="1"/>
</dbReference>
<reference evidence="6 7" key="1">
    <citation type="submission" date="2016-02" db="EMBL/GenBank/DDBJ databases">
        <title>Genome sequence of Clostridium thermobutyricum DSM 4928.</title>
        <authorList>
            <person name="Poehlein A."/>
            <person name="Daniel R."/>
        </authorList>
    </citation>
    <scope>NUCLEOTIDE SEQUENCE [LARGE SCALE GENOMIC DNA]</scope>
    <source>
        <strain evidence="6 7">DSM 4928</strain>
    </source>
</reference>
<evidence type="ECO:0000256" key="1">
    <source>
        <dbReference type="ARBA" id="ARBA00005417"/>
    </source>
</evidence>
<dbReference type="PANTHER" id="PTHR42798:SF6">
    <property type="entry name" value="CELL DIVISION ATP-BINDING PROTEIN FTSE"/>
    <property type="match status" value="1"/>
</dbReference>
<dbReference type="InterPro" id="IPR027417">
    <property type="entry name" value="P-loop_NTPase"/>
</dbReference>
<dbReference type="GO" id="GO:0005886">
    <property type="term" value="C:plasma membrane"/>
    <property type="evidence" value="ECO:0007669"/>
    <property type="project" value="UniProtKB-ARBA"/>
</dbReference>
<evidence type="ECO:0000313" key="6">
    <source>
        <dbReference type="EMBL" id="OPX50433.1"/>
    </source>
</evidence>